<protein>
    <submittedName>
        <fullName evidence="1">Uncharacterized protein</fullName>
    </submittedName>
</protein>
<gene>
    <name evidence="1" type="ORF">PS718_02904</name>
</gene>
<evidence type="ECO:0000313" key="2">
    <source>
        <dbReference type="Proteomes" id="UP000325375"/>
    </source>
</evidence>
<dbReference type="Gene3D" id="2.60.120.260">
    <property type="entry name" value="Galactose-binding domain-like"/>
    <property type="match status" value="1"/>
</dbReference>
<evidence type="ECO:0000313" key="1">
    <source>
        <dbReference type="EMBL" id="VVO04124.1"/>
    </source>
</evidence>
<proteinExistence type="predicted"/>
<accession>A0A5E7D810</accession>
<dbReference type="AlphaFoldDB" id="A0A5E7D810"/>
<dbReference type="RefSeq" id="WP_150603427.1">
    <property type="nucleotide sequence ID" value="NZ_CABVHX010000011.1"/>
</dbReference>
<reference evidence="1 2" key="1">
    <citation type="submission" date="2019-09" db="EMBL/GenBank/DDBJ databases">
        <authorList>
            <person name="Chandra G."/>
            <person name="Truman W A."/>
        </authorList>
    </citation>
    <scope>NUCLEOTIDE SEQUENCE [LARGE SCALE GENOMIC DNA]</scope>
    <source>
        <strain evidence="1">PS718</strain>
    </source>
</reference>
<organism evidence="1 2">
    <name type="scientific">Pseudomonas fluorescens</name>
    <dbReference type="NCBI Taxonomy" id="294"/>
    <lineage>
        <taxon>Bacteria</taxon>
        <taxon>Pseudomonadati</taxon>
        <taxon>Pseudomonadota</taxon>
        <taxon>Gammaproteobacteria</taxon>
        <taxon>Pseudomonadales</taxon>
        <taxon>Pseudomonadaceae</taxon>
        <taxon>Pseudomonas</taxon>
    </lineage>
</organism>
<name>A0A5E7D810_PSEFL</name>
<dbReference type="EMBL" id="CABVHX010000011">
    <property type="protein sequence ID" value="VVO04124.1"/>
    <property type="molecule type" value="Genomic_DNA"/>
</dbReference>
<sequence>MSNNLIPNGDFSSGNFKHWIPKAYDTPMAVELWESNYVARMVGGRSSGQNLASETFSIAPGLFKFSFDVRAPDSMPLEDTADRRFHIQDHDKVANSPLLHAFLSYIVWARHSDGSESNAWTGTVYVDAQKKQITVEGELPEGFTRADVHFGFPSDPFGNKGPYFLDNVQFVMQG</sequence>
<dbReference type="Proteomes" id="UP000325375">
    <property type="component" value="Unassembled WGS sequence"/>
</dbReference>